<dbReference type="GO" id="GO:0016757">
    <property type="term" value="F:glycosyltransferase activity"/>
    <property type="evidence" value="ECO:0007669"/>
    <property type="project" value="UniProtKB-KW"/>
</dbReference>
<evidence type="ECO:0000256" key="1">
    <source>
        <dbReference type="ARBA" id="ARBA00022676"/>
    </source>
</evidence>
<dbReference type="RefSeq" id="WP_183972122.1">
    <property type="nucleotide sequence ID" value="NZ_JACIBY010000002.1"/>
</dbReference>
<name>A0A7W5ZIS4_9BACT</name>
<dbReference type="PANTHER" id="PTHR34106">
    <property type="entry name" value="GLYCOSIDASE"/>
    <property type="match status" value="1"/>
</dbReference>
<dbReference type="CDD" id="cd18610">
    <property type="entry name" value="GH130_BT3780-like"/>
    <property type="match status" value="1"/>
</dbReference>
<comment type="similarity">
    <text evidence="3">Belongs to the glycosyl hydrolase 130 family.</text>
</comment>
<evidence type="ECO:0000313" key="4">
    <source>
        <dbReference type="EMBL" id="MBB3837400.1"/>
    </source>
</evidence>
<evidence type="ECO:0000256" key="3">
    <source>
        <dbReference type="ARBA" id="ARBA00024356"/>
    </source>
</evidence>
<keyword evidence="5" id="KW-1185">Reference proteome</keyword>
<dbReference type="Proteomes" id="UP000541352">
    <property type="component" value="Unassembled WGS sequence"/>
</dbReference>
<proteinExistence type="inferred from homology"/>
<evidence type="ECO:0000256" key="2">
    <source>
        <dbReference type="ARBA" id="ARBA00022679"/>
    </source>
</evidence>
<dbReference type="PANTHER" id="PTHR34106:SF5">
    <property type="entry name" value="GLYCOSIDASE"/>
    <property type="match status" value="1"/>
</dbReference>
<accession>A0A7W5ZIS4</accession>
<dbReference type="Pfam" id="PF04041">
    <property type="entry name" value="Glyco_hydro_130"/>
    <property type="match status" value="1"/>
</dbReference>
<protein>
    <submittedName>
        <fullName evidence="4">Putative GH43/DUF377 family glycosyl hydrolase</fullName>
    </submittedName>
</protein>
<gene>
    <name evidence="4" type="ORF">FHS57_001394</name>
</gene>
<dbReference type="GO" id="GO:0016787">
    <property type="term" value="F:hydrolase activity"/>
    <property type="evidence" value="ECO:0007669"/>
    <property type="project" value="UniProtKB-KW"/>
</dbReference>
<dbReference type="InterPro" id="IPR007184">
    <property type="entry name" value="Mannoside_phosphorylase"/>
</dbReference>
<keyword evidence="1" id="KW-0328">Glycosyltransferase</keyword>
<keyword evidence="4" id="KW-0378">Hydrolase</keyword>
<dbReference type="InterPro" id="IPR023296">
    <property type="entry name" value="Glyco_hydro_beta-prop_sf"/>
</dbReference>
<sequence length="372" mass="41908">MKQLLFILSLTGSLSFAQNNQRWMIGPFQKADAANPILEAKAGTTFKCPVRNEVVNWEEKDVFNPATVVRNGKVYMVYRAEDKVGKYAGTSRLGLAVSADGIHFKRMPEPVFYPDNDFMKKYEWEGGCEDPRIVETEDGRYVMTYTSYDGNLARLCVASSADLIHWQKHGLAFGNFIKSTRDFWSKSGAIVCRKVGDKFVATKINGRYWMYWGDQARLYVATSDDLLNWYPATRPTQADYKPLDVSDVNCVAVATTRNGKHDSRLLESGPPAFLTKDGIVLIYNGMNYNQTGDGNLPEGTYAAGQFLFDPENPTQLKDRSENYFLKPDKPYEITGQINQVCFVEGLASFKGKWFLYYGTADSKIGVAVSKQK</sequence>
<dbReference type="PIRSF" id="PIRSF016202">
    <property type="entry name" value="PH1107"/>
    <property type="match status" value="1"/>
</dbReference>
<dbReference type="AlphaFoldDB" id="A0A7W5ZIS4"/>
<reference evidence="4 5" key="1">
    <citation type="submission" date="2020-08" db="EMBL/GenBank/DDBJ databases">
        <title>Genomic Encyclopedia of Type Strains, Phase IV (KMG-IV): sequencing the most valuable type-strain genomes for metagenomic binning, comparative biology and taxonomic classification.</title>
        <authorList>
            <person name="Goeker M."/>
        </authorList>
    </citation>
    <scope>NUCLEOTIDE SEQUENCE [LARGE SCALE GENOMIC DNA]</scope>
    <source>
        <strain evidence="4 5">DSM 17976</strain>
    </source>
</reference>
<comment type="caution">
    <text evidence="4">The sequence shown here is derived from an EMBL/GenBank/DDBJ whole genome shotgun (WGS) entry which is preliminary data.</text>
</comment>
<dbReference type="EMBL" id="JACIBY010000002">
    <property type="protein sequence ID" value="MBB3837400.1"/>
    <property type="molecule type" value="Genomic_DNA"/>
</dbReference>
<evidence type="ECO:0000313" key="5">
    <source>
        <dbReference type="Proteomes" id="UP000541352"/>
    </source>
</evidence>
<keyword evidence="2" id="KW-0808">Transferase</keyword>
<dbReference type="SUPFAM" id="SSF75005">
    <property type="entry name" value="Arabinanase/levansucrase/invertase"/>
    <property type="match status" value="1"/>
</dbReference>
<dbReference type="Gene3D" id="2.115.10.20">
    <property type="entry name" value="Glycosyl hydrolase domain, family 43"/>
    <property type="match status" value="1"/>
</dbReference>
<organism evidence="4 5">
    <name type="scientific">Runella defluvii</name>
    <dbReference type="NCBI Taxonomy" id="370973"/>
    <lineage>
        <taxon>Bacteria</taxon>
        <taxon>Pseudomonadati</taxon>
        <taxon>Bacteroidota</taxon>
        <taxon>Cytophagia</taxon>
        <taxon>Cytophagales</taxon>
        <taxon>Spirosomataceae</taxon>
        <taxon>Runella</taxon>
    </lineage>
</organism>